<dbReference type="Gene3D" id="3.90.190.20">
    <property type="entry name" value="Mur ligase, C-terminal domain"/>
    <property type="match status" value="1"/>
</dbReference>
<dbReference type="InterPro" id="IPR000713">
    <property type="entry name" value="Mur_ligase_N"/>
</dbReference>
<evidence type="ECO:0000259" key="5">
    <source>
        <dbReference type="Pfam" id="PF08245"/>
    </source>
</evidence>
<feature type="domain" description="Mur ligase central" evidence="5">
    <location>
        <begin position="97"/>
        <end position="277"/>
    </location>
</feature>
<dbReference type="SUPFAM" id="SSF51984">
    <property type="entry name" value="MurCD N-terminal domain"/>
    <property type="match status" value="1"/>
</dbReference>
<name>A0A366HL77_9BACT</name>
<dbReference type="PANTHER" id="PTHR43445:SF5">
    <property type="entry name" value="UDP-N-ACETYLMURAMATE--L-ALANYL-GAMMA-D-GLUTAMYL-MESO-2,6-DIAMINOHEPTANDIOATE LIGASE"/>
    <property type="match status" value="1"/>
</dbReference>
<dbReference type="EMBL" id="QNRR01000005">
    <property type="protein sequence ID" value="RBP43683.1"/>
    <property type="molecule type" value="Genomic_DNA"/>
</dbReference>
<evidence type="ECO:0000256" key="1">
    <source>
        <dbReference type="ARBA" id="ARBA00022598"/>
    </source>
</evidence>
<protein>
    <submittedName>
        <fullName evidence="6">UDP-N-acetylmuramate: L-alanyl-gamma-D-glutamyl-meso-diaminopimelate ligase</fullName>
    </submittedName>
</protein>
<evidence type="ECO:0000256" key="3">
    <source>
        <dbReference type="ARBA" id="ARBA00022840"/>
    </source>
</evidence>
<dbReference type="Pfam" id="PF08245">
    <property type="entry name" value="Mur_ligase_M"/>
    <property type="match status" value="1"/>
</dbReference>
<keyword evidence="1 6" id="KW-0436">Ligase</keyword>
<comment type="caution">
    <text evidence="6">The sequence shown here is derived from an EMBL/GenBank/DDBJ whole genome shotgun (WGS) entry which is preliminary data.</text>
</comment>
<dbReference type="InterPro" id="IPR013221">
    <property type="entry name" value="Mur_ligase_cen"/>
</dbReference>
<dbReference type="GO" id="GO:0005524">
    <property type="term" value="F:ATP binding"/>
    <property type="evidence" value="ECO:0007669"/>
    <property type="project" value="UniProtKB-KW"/>
</dbReference>
<dbReference type="Gene3D" id="3.40.50.720">
    <property type="entry name" value="NAD(P)-binding Rossmann-like Domain"/>
    <property type="match status" value="1"/>
</dbReference>
<sequence length="459" mass="49387">MVGGLALALKELGVKVSGTDPVGFPPMPGILERAGIKVTPHGQNGRLPSHVNAVVTGSMVNRGEPLLESALKRGLPVWNAAAFLQHHFLRATDNLVVAGTKGKTSTTAMLLWILLAAGKPPSFLLGGGIRGREQRVSLSRSKVFVLEGDEYPCGLGDPLPKFLRYHPRHLGLTTLQQDHLEVYPTPDAYRQAFVHLVHQVPGNGSITINTDDPGVATLAGLTPTPITSVGFAKGADIRIEEFHETASGITFRLGTVPFALSLPGKMNARNAALATVMAQHAGVTPKKAAQALRTFPGVEGRLDLVAQGMRSRIYTDEAYHPLALRATLDALRSRHPSRRIVLLFEPRYTGGARGPWIQALPGSVAASANLVIASPPVELHSYARPFSTTGFCRRLRTLGVQAVAAPSLPAMEASIRRWCQPGDVVVISFSMIRQDETAHLTRVLREVLEIRDEHGTLPT</sequence>
<dbReference type="InterPro" id="IPR036615">
    <property type="entry name" value="Mur_ligase_C_dom_sf"/>
</dbReference>
<dbReference type="PROSITE" id="PS01011">
    <property type="entry name" value="FOLYLPOLYGLU_SYNT_1"/>
    <property type="match status" value="1"/>
</dbReference>
<evidence type="ECO:0000313" key="7">
    <source>
        <dbReference type="Proteomes" id="UP000253426"/>
    </source>
</evidence>
<reference evidence="6 7" key="1">
    <citation type="submission" date="2018-06" db="EMBL/GenBank/DDBJ databases">
        <title>Genomic Encyclopedia of Type Strains, Phase IV (KMG-IV): sequencing the most valuable type-strain genomes for metagenomic binning, comparative biology and taxonomic classification.</title>
        <authorList>
            <person name="Goeker M."/>
        </authorList>
    </citation>
    <scope>NUCLEOTIDE SEQUENCE [LARGE SCALE GENOMIC DNA]</scope>
    <source>
        <strain evidence="6 7">DSM 25532</strain>
    </source>
</reference>
<dbReference type="InterPro" id="IPR050061">
    <property type="entry name" value="MurCDEF_pg_biosynth"/>
</dbReference>
<dbReference type="Pfam" id="PF01225">
    <property type="entry name" value="Mur_ligase"/>
    <property type="match status" value="1"/>
</dbReference>
<dbReference type="GO" id="GO:0004326">
    <property type="term" value="F:tetrahydrofolylpolyglutamate synthase activity"/>
    <property type="evidence" value="ECO:0007669"/>
    <property type="project" value="InterPro"/>
</dbReference>
<keyword evidence="2" id="KW-0547">Nucleotide-binding</keyword>
<proteinExistence type="predicted"/>
<dbReference type="InterPro" id="IPR036565">
    <property type="entry name" value="Mur-like_cat_sf"/>
</dbReference>
<dbReference type="SUPFAM" id="SSF53623">
    <property type="entry name" value="MurD-like peptide ligases, catalytic domain"/>
    <property type="match status" value="1"/>
</dbReference>
<gene>
    <name evidence="6" type="ORF">DES53_10582</name>
</gene>
<accession>A0A366HL77</accession>
<dbReference type="Gene3D" id="3.40.1190.10">
    <property type="entry name" value="Mur-like, catalytic domain"/>
    <property type="match status" value="1"/>
</dbReference>
<organism evidence="6 7">
    <name type="scientific">Roseimicrobium gellanilyticum</name>
    <dbReference type="NCBI Taxonomy" id="748857"/>
    <lineage>
        <taxon>Bacteria</taxon>
        <taxon>Pseudomonadati</taxon>
        <taxon>Verrucomicrobiota</taxon>
        <taxon>Verrucomicrobiia</taxon>
        <taxon>Verrucomicrobiales</taxon>
        <taxon>Verrucomicrobiaceae</taxon>
        <taxon>Roseimicrobium</taxon>
    </lineage>
</organism>
<keyword evidence="7" id="KW-1185">Reference proteome</keyword>
<dbReference type="AlphaFoldDB" id="A0A366HL77"/>
<evidence type="ECO:0000259" key="4">
    <source>
        <dbReference type="Pfam" id="PF01225"/>
    </source>
</evidence>
<dbReference type="SUPFAM" id="SSF53244">
    <property type="entry name" value="MurD-like peptide ligases, peptide-binding domain"/>
    <property type="match status" value="1"/>
</dbReference>
<keyword evidence="3" id="KW-0067">ATP-binding</keyword>
<feature type="domain" description="Mur ligase N-terminal catalytic" evidence="4">
    <location>
        <begin position="2"/>
        <end position="88"/>
    </location>
</feature>
<dbReference type="Proteomes" id="UP000253426">
    <property type="component" value="Unassembled WGS sequence"/>
</dbReference>
<dbReference type="PANTHER" id="PTHR43445">
    <property type="entry name" value="UDP-N-ACETYLMURAMATE--L-ALANINE LIGASE-RELATED"/>
    <property type="match status" value="1"/>
</dbReference>
<evidence type="ECO:0000256" key="2">
    <source>
        <dbReference type="ARBA" id="ARBA00022741"/>
    </source>
</evidence>
<evidence type="ECO:0000313" key="6">
    <source>
        <dbReference type="EMBL" id="RBP43683.1"/>
    </source>
</evidence>
<dbReference type="InterPro" id="IPR018109">
    <property type="entry name" value="Folylpolyglutamate_synth_CS"/>
</dbReference>